<dbReference type="EMBL" id="QGKW02000276">
    <property type="protein sequence ID" value="KAF2607037.1"/>
    <property type="molecule type" value="Genomic_DNA"/>
</dbReference>
<accession>A0A8S9LLX6</accession>
<dbReference type="FunFam" id="1.10.246.90:FF:000002">
    <property type="entry name" value="U4/U6 small nuclear ribonucleoprotein Prp31"/>
    <property type="match status" value="1"/>
</dbReference>
<dbReference type="PROSITE" id="PS51358">
    <property type="entry name" value="NOP"/>
    <property type="match status" value="1"/>
</dbReference>
<dbReference type="Pfam" id="PF01798">
    <property type="entry name" value="Nop"/>
    <property type="match status" value="1"/>
</dbReference>
<dbReference type="GO" id="GO:0005687">
    <property type="term" value="C:U4 snRNP"/>
    <property type="evidence" value="ECO:0007669"/>
    <property type="project" value="TreeGrafter"/>
</dbReference>
<dbReference type="Gene3D" id="1.10.246.90">
    <property type="entry name" value="Nop domain"/>
    <property type="match status" value="1"/>
</dbReference>
<dbReference type="InterPro" id="IPR042239">
    <property type="entry name" value="Nop_C"/>
</dbReference>
<dbReference type="Gene3D" id="1.10.287.4070">
    <property type="match status" value="1"/>
</dbReference>
<dbReference type="PANTHER" id="PTHR13904:SF4">
    <property type="entry name" value="NOP DOMAIN-CONTAINING PROTEIN"/>
    <property type="match status" value="1"/>
</dbReference>
<reference evidence="2" key="1">
    <citation type="submission" date="2019-12" db="EMBL/GenBank/DDBJ databases">
        <title>Genome sequencing and annotation of Brassica cretica.</title>
        <authorList>
            <person name="Studholme D.J."/>
            <person name="Sarris P.F."/>
        </authorList>
    </citation>
    <scope>NUCLEOTIDE SEQUENCE</scope>
    <source>
        <strain evidence="2">PFS-001/15</strain>
        <tissue evidence="2">Leaf</tissue>
    </source>
</reference>
<name>A0A8S9LLX6_BRACR</name>
<feature type="domain" description="Nop" evidence="1">
    <location>
        <begin position="111"/>
        <end position="231"/>
    </location>
</feature>
<protein>
    <recommendedName>
        <fullName evidence="1">Nop domain-containing protein</fullName>
    </recommendedName>
</protein>
<dbReference type="PANTHER" id="PTHR13904">
    <property type="entry name" value="PRE-MRNA SPLICING FACTOR PRP31"/>
    <property type="match status" value="1"/>
</dbReference>
<dbReference type="InterPro" id="IPR002687">
    <property type="entry name" value="Nop_dom"/>
</dbReference>
<dbReference type="GO" id="GO:0071011">
    <property type="term" value="C:precatalytic spliceosome"/>
    <property type="evidence" value="ECO:0007669"/>
    <property type="project" value="TreeGrafter"/>
</dbReference>
<dbReference type="InterPro" id="IPR027105">
    <property type="entry name" value="Prp31"/>
</dbReference>
<dbReference type="GO" id="GO:0000244">
    <property type="term" value="P:spliceosomal tri-snRNP complex assembly"/>
    <property type="evidence" value="ECO:0007669"/>
    <property type="project" value="InterPro"/>
</dbReference>
<dbReference type="InterPro" id="IPR012976">
    <property type="entry name" value="NOSIC"/>
</dbReference>
<comment type="caution">
    <text evidence="2">The sequence shown here is derived from an EMBL/GenBank/DDBJ whole genome shotgun (WGS) entry which is preliminary data.</text>
</comment>
<sequence length="246" mass="27240">MENEIVIVHNFIRCKYRLKFQELEWLVTQEIDYARVVKQIRNEMDLSVVDLEGLLKPSTIMTVKVTASTTKGKPLPKDVLQKTMDACDRAIDLDSARKKILDFLETKMGCIAPNLSAGVGCAVAAKLMVTAGGLSELAKMPACHVRLLGQKRRKNLDDGFSTAVSQSRVGYLEQTEIFQSTPPGLRLHAAKLLAGKSALAARIDAVKGDPSGTYGKAFREEIRNKIYKLQEPCLARQPKPLPVPKY</sequence>
<dbReference type="Proteomes" id="UP000712281">
    <property type="component" value="Unassembled WGS sequence"/>
</dbReference>
<evidence type="ECO:0000259" key="1">
    <source>
        <dbReference type="PROSITE" id="PS51358"/>
    </source>
</evidence>
<dbReference type="GO" id="GO:0046540">
    <property type="term" value="C:U4/U6 x U5 tri-snRNP complex"/>
    <property type="evidence" value="ECO:0007669"/>
    <property type="project" value="InterPro"/>
</dbReference>
<dbReference type="SMART" id="SM00931">
    <property type="entry name" value="NOSIC"/>
    <property type="match status" value="1"/>
</dbReference>
<organism evidence="2 3">
    <name type="scientific">Brassica cretica</name>
    <name type="common">Mustard</name>
    <dbReference type="NCBI Taxonomy" id="69181"/>
    <lineage>
        <taxon>Eukaryota</taxon>
        <taxon>Viridiplantae</taxon>
        <taxon>Streptophyta</taxon>
        <taxon>Embryophyta</taxon>
        <taxon>Tracheophyta</taxon>
        <taxon>Spermatophyta</taxon>
        <taxon>Magnoliopsida</taxon>
        <taxon>eudicotyledons</taxon>
        <taxon>Gunneridae</taxon>
        <taxon>Pentapetalae</taxon>
        <taxon>rosids</taxon>
        <taxon>malvids</taxon>
        <taxon>Brassicales</taxon>
        <taxon>Brassicaceae</taxon>
        <taxon>Brassiceae</taxon>
        <taxon>Brassica</taxon>
    </lineage>
</organism>
<evidence type="ECO:0000313" key="3">
    <source>
        <dbReference type="Proteomes" id="UP000712281"/>
    </source>
</evidence>
<dbReference type="AlphaFoldDB" id="A0A8S9LLX6"/>
<dbReference type="SUPFAM" id="SSF89124">
    <property type="entry name" value="Nop domain"/>
    <property type="match status" value="1"/>
</dbReference>
<dbReference type="InterPro" id="IPR036070">
    <property type="entry name" value="Nop_dom_sf"/>
</dbReference>
<proteinExistence type="predicted"/>
<evidence type="ECO:0000313" key="2">
    <source>
        <dbReference type="EMBL" id="KAF2607037.1"/>
    </source>
</evidence>
<gene>
    <name evidence="2" type="ORF">F2Q68_00045328</name>
</gene>